<protein>
    <submittedName>
        <fullName evidence="1">CLUMA_CG004991, isoform A</fullName>
    </submittedName>
</protein>
<organism evidence="1 2">
    <name type="scientific">Clunio marinus</name>
    <dbReference type="NCBI Taxonomy" id="568069"/>
    <lineage>
        <taxon>Eukaryota</taxon>
        <taxon>Metazoa</taxon>
        <taxon>Ecdysozoa</taxon>
        <taxon>Arthropoda</taxon>
        <taxon>Hexapoda</taxon>
        <taxon>Insecta</taxon>
        <taxon>Pterygota</taxon>
        <taxon>Neoptera</taxon>
        <taxon>Endopterygota</taxon>
        <taxon>Diptera</taxon>
        <taxon>Nematocera</taxon>
        <taxon>Chironomoidea</taxon>
        <taxon>Chironomidae</taxon>
        <taxon>Clunio</taxon>
    </lineage>
</organism>
<gene>
    <name evidence="1" type="ORF">CLUMA_CG004991</name>
</gene>
<dbReference type="EMBL" id="CVRI01000020">
    <property type="protein sequence ID" value="CRK91317.1"/>
    <property type="molecule type" value="Genomic_DNA"/>
</dbReference>
<name>A0A1J1HTJ2_9DIPT</name>
<evidence type="ECO:0000313" key="1">
    <source>
        <dbReference type="EMBL" id="CRK91317.1"/>
    </source>
</evidence>
<accession>A0A1J1HTJ2</accession>
<sequence length="72" mass="8250">MTESMRVYQRVVSEVFISINIIDSSPIACLFKSRCCRKPHDCNINAIKGVVSFKNPQIWVKQSGHCLTDDYQ</sequence>
<dbReference type="AlphaFoldDB" id="A0A1J1HTJ2"/>
<reference evidence="1 2" key="1">
    <citation type="submission" date="2015-04" db="EMBL/GenBank/DDBJ databases">
        <authorList>
            <person name="Syromyatnikov M.Y."/>
            <person name="Popov V.N."/>
        </authorList>
    </citation>
    <scope>NUCLEOTIDE SEQUENCE [LARGE SCALE GENOMIC DNA]</scope>
</reference>
<proteinExistence type="predicted"/>
<dbReference type="Proteomes" id="UP000183832">
    <property type="component" value="Unassembled WGS sequence"/>
</dbReference>
<keyword evidence="2" id="KW-1185">Reference proteome</keyword>
<evidence type="ECO:0000313" key="2">
    <source>
        <dbReference type="Proteomes" id="UP000183832"/>
    </source>
</evidence>